<dbReference type="AlphaFoldDB" id="A0A915JKE7"/>
<evidence type="ECO:0000313" key="2">
    <source>
        <dbReference type="WBParaSite" id="nRc.2.0.1.t26664-RA"/>
    </source>
</evidence>
<organism evidence="1 2">
    <name type="scientific">Romanomermis culicivorax</name>
    <name type="common">Nematode worm</name>
    <dbReference type="NCBI Taxonomy" id="13658"/>
    <lineage>
        <taxon>Eukaryota</taxon>
        <taxon>Metazoa</taxon>
        <taxon>Ecdysozoa</taxon>
        <taxon>Nematoda</taxon>
        <taxon>Enoplea</taxon>
        <taxon>Dorylaimia</taxon>
        <taxon>Mermithida</taxon>
        <taxon>Mermithoidea</taxon>
        <taxon>Mermithidae</taxon>
        <taxon>Romanomermis</taxon>
    </lineage>
</organism>
<protein>
    <submittedName>
        <fullName evidence="2">Uncharacterized protein</fullName>
    </submittedName>
</protein>
<dbReference type="Proteomes" id="UP000887565">
    <property type="component" value="Unplaced"/>
</dbReference>
<name>A0A915JKE7_ROMCU</name>
<dbReference type="WBParaSite" id="nRc.2.0.1.t26664-RA">
    <property type="protein sequence ID" value="nRc.2.0.1.t26664-RA"/>
    <property type="gene ID" value="nRc.2.0.1.g26664"/>
</dbReference>
<sequence>MPPDSLKFFDINHISLHGKAIQWTWYSKSTNSHEVECQGGSSTELREMRDQRLCGHNHWRPISNQSFTLNSNNPTKTITRCRLTSWLYTHNVWSWYHYPLHGKLHK</sequence>
<evidence type="ECO:0000313" key="1">
    <source>
        <dbReference type="Proteomes" id="UP000887565"/>
    </source>
</evidence>
<reference evidence="2" key="1">
    <citation type="submission" date="2022-11" db="UniProtKB">
        <authorList>
            <consortium name="WormBaseParasite"/>
        </authorList>
    </citation>
    <scope>IDENTIFICATION</scope>
</reference>
<accession>A0A915JKE7</accession>
<proteinExistence type="predicted"/>
<keyword evidence="1" id="KW-1185">Reference proteome</keyword>